<dbReference type="OrthoDB" id="9810303at2"/>
<gene>
    <name evidence="1" type="ordered locus">PCC7424_5331</name>
</gene>
<dbReference type="Pfam" id="PF09837">
    <property type="entry name" value="DUF2064"/>
    <property type="match status" value="1"/>
</dbReference>
<evidence type="ECO:0000313" key="1">
    <source>
        <dbReference type="EMBL" id="ACK73678.1"/>
    </source>
</evidence>
<accession>B7KJK1</accession>
<proteinExistence type="predicted"/>
<dbReference type="PANTHER" id="PTHR36529">
    <property type="entry name" value="SLL1095 PROTEIN"/>
    <property type="match status" value="1"/>
</dbReference>
<dbReference type="Proteomes" id="UP000002384">
    <property type="component" value="Chromosome"/>
</dbReference>
<dbReference type="EMBL" id="CP001291">
    <property type="protein sequence ID" value="ACK73678.1"/>
    <property type="molecule type" value="Genomic_DNA"/>
</dbReference>
<sequence>MDEEELIIFTRYPEPGKTKTRMIPVLGEQGAAELQRQMTEVTLEKAENLKSDRSIRLTLYFTGGNLDLMRKWLGSDLIYQSQCEGDLGQRMATAFERSFLEGIKRIVMIGIDCPQLDQIILNEAFNQLKHQDLVLGQAEDGGYYLIGLSRFIPQLFQGIDWGSDRVFAQTVAIAKQLQLKVSYLPVLRDVDRPEDLLIIDN</sequence>
<reference evidence="2" key="1">
    <citation type="journal article" date="2011" name="MBio">
        <title>Novel metabolic attributes of the genus Cyanothece, comprising a group of unicellular nitrogen-fixing Cyanobacteria.</title>
        <authorList>
            <person name="Bandyopadhyay A."/>
            <person name="Elvitigala T."/>
            <person name="Welsh E."/>
            <person name="Stockel J."/>
            <person name="Liberton M."/>
            <person name="Min H."/>
            <person name="Sherman L.A."/>
            <person name="Pakrasi H.B."/>
        </authorList>
    </citation>
    <scope>NUCLEOTIDE SEQUENCE [LARGE SCALE GENOMIC DNA]</scope>
    <source>
        <strain evidence="2">PCC 7424</strain>
    </source>
</reference>
<dbReference type="Gene3D" id="3.90.550.10">
    <property type="entry name" value="Spore Coat Polysaccharide Biosynthesis Protein SpsA, Chain A"/>
    <property type="match status" value="1"/>
</dbReference>
<keyword evidence="2" id="KW-1185">Reference proteome</keyword>
<evidence type="ECO:0000313" key="2">
    <source>
        <dbReference type="Proteomes" id="UP000002384"/>
    </source>
</evidence>
<dbReference type="PANTHER" id="PTHR36529:SF1">
    <property type="entry name" value="GLYCOSYLTRANSFERASE"/>
    <property type="match status" value="1"/>
</dbReference>
<dbReference type="AlphaFoldDB" id="B7KJK1"/>
<dbReference type="NCBIfam" id="TIGR04282">
    <property type="entry name" value="glyco_like_cofC"/>
    <property type="match status" value="1"/>
</dbReference>
<dbReference type="KEGG" id="cyc:PCC7424_5331"/>
<evidence type="ECO:0008006" key="3">
    <source>
        <dbReference type="Google" id="ProtNLM"/>
    </source>
</evidence>
<dbReference type="InterPro" id="IPR018641">
    <property type="entry name" value="Trfase_1_rSAM/seldom-assoc"/>
</dbReference>
<organism evidence="1 2">
    <name type="scientific">Gloeothece citriformis (strain PCC 7424)</name>
    <name type="common">Cyanothece sp. (strain PCC 7424)</name>
    <dbReference type="NCBI Taxonomy" id="65393"/>
    <lineage>
        <taxon>Bacteria</taxon>
        <taxon>Bacillati</taxon>
        <taxon>Cyanobacteriota</taxon>
        <taxon>Cyanophyceae</taxon>
        <taxon>Oscillatoriophycideae</taxon>
        <taxon>Chroococcales</taxon>
        <taxon>Aphanothecaceae</taxon>
        <taxon>Gloeothece</taxon>
        <taxon>Gloeothece citriformis</taxon>
    </lineage>
</organism>
<dbReference type="eggNOG" id="COG3222">
    <property type="taxonomic scope" value="Bacteria"/>
</dbReference>
<dbReference type="HOGENOM" id="CLU_075662_2_0_3"/>
<dbReference type="InterPro" id="IPR029044">
    <property type="entry name" value="Nucleotide-diphossugar_trans"/>
</dbReference>
<name>B7KJK1_GLOC7</name>
<dbReference type="STRING" id="65393.PCC7424_5331"/>
<dbReference type="SUPFAM" id="SSF53448">
    <property type="entry name" value="Nucleotide-diphospho-sugar transferases"/>
    <property type="match status" value="1"/>
</dbReference>
<protein>
    <recommendedName>
        <fullName evidence="3">Glycosyltransferase</fullName>
    </recommendedName>
</protein>